<evidence type="ECO:0000259" key="11">
    <source>
        <dbReference type="SMART" id="SM00477"/>
    </source>
</evidence>
<organism evidence="13 14">
    <name type="scientific">Acetobacter malorum DSM 14337</name>
    <dbReference type="NCBI Taxonomy" id="1307910"/>
    <lineage>
        <taxon>Bacteria</taxon>
        <taxon>Pseudomonadati</taxon>
        <taxon>Pseudomonadota</taxon>
        <taxon>Alphaproteobacteria</taxon>
        <taxon>Acetobacterales</taxon>
        <taxon>Acetobacteraceae</taxon>
        <taxon>Acetobacter</taxon>
    </lineage>
</organism>
<gene>
    <name evidence="13" type="ORF">AA14337_3236</name>
</gene>
<evidence type="ECO:0000313" key="14">
    <source>
        <dbReference type="Proteomes" id="UP001065047"/>
    </source>
</evidence>
<dbReference type="PANTHER" id="PTHR13966">
    <property type="entry name" value="ENDONUCLEASE RELATED"/>
    <property type="match status" value="1"/>
</dbReference>
<evidence type="ECO:0000256" key="4">
    <source>
        <dbReference type="ARBA" id="ARBA00022723"/>
    </source>
</evidence>
<accession>A0ABQ0Q0F4</accession>
<feature type="region of interest" description="Disordered" evidence="9">
    <location>
        <begin position="241"/>
        <end position="307"/>
    </location>
</feature>
<evidence type="ECO:0000256" key="9">
    <source>
        <dbReference type="SAM" id="MobiDB-lite"/>
    </source>
</evidence>
<keyword evidence="3 8" id="KW-0540">Nuclease</keyword>
<evidence type="ECO:0000256" key="10">
    <source>
        <dbReference type="SAM" id="SignalP"/>
    </source>
</evidence>
<reference evidence="13" key="1">
    <citation type="submission" date="2013-04" db="EMBL/GenBank/DDBJ databases">
        <title>The genome sequencing project of 58 acetic acid bacteria.</title>
        <authorList>
            <person name="Okamoto-Kainuma A."/>
            <person name="Ishikawa M."/>
            <person name="Umino S."/>
            <person name="Koizumi Y."/>
            <person name="Shiwa Y."/>
            <person name="Yoshikawa H."/>
            <person name="Matsutani M."/>
            <person name="Matsushita K."/>
        </authorList>
    </citation>
    <scope>NUCLEOTIDE SEQUENCE</scope>
    <source>
        <strain evidence="13">DSM 14337</strain>
    </source>
</reference>
<dbReference type="PANTHER" id="PTHR13966:SF5">
    <property type="entry name" value="ENDONUCLEASE G, MITOCHONDRIAL"/>
    <property type="match status" value="1"/>
</dbReference>
<dbReference type="Proteomes" id="UP001065047">
    <property type="component" value="Unassembled WGS sequence"/>
</dbReference>
<feature type="signal peptide" evidence="10">
    <location>
        <begin position="1"/>
        <end position="27"/>
    </location>
</feature>
<dbReference type="EC" id="3.1.30.-" evidence="8"/>
<dbReference type="Pfam" id="PF01223">
    <property type="entry name" value="Endonuclease_NS"/>
    <property type="match status" value="1"/>
</dbReference>
<evidence type="ECO:0000256" key="5">
    <source>
        <dbReference type="ARBA" id="ARBA00022759"/>
    </source>
</evidence>
<evidence type="ECO:0000313" key="13">
    <source>
        <dbReference type="EMBL" id="GBQ86081.1"/>
    </source>
</evidence>
<feature type="chain" id="PRO_5045039389" description="Endonuclease" evidence="10">
    <location>
        <begin position="28"/>
        <end position="361"/>
    </location>
</feature>
<comment type="similarity">
    <text evidence="2 8">Belongs to the DNA/RNA non-specific endonuclease family.</text>
</comment>
<feature type="domain" description="ENPP1-3/EXOG-like endonuclease/phosphodiesterase" evidence="11">
    <location>
        <begin position="59"/>
        <end position="245"/>
    </location>
</feature>
<evidence type="ECO:0000256" key="1">
    <source>
        <dbReference type="ARBA" id="ARBA00001946"/>
    </source>
</evidence>
<protein>
    <recommendedName>
        <fullName evidence="8">Endonuclease</fullName>
        <ecNumber evidence="8">3.1.30.-</ecNumber>
    </recommendedName>
</protein>
<dbReference type="EMBL" id="BAPF01000057">
    <property type="protein sequence ID" value="GBQ86081.1"/>
    <property type="molecule type" value="Genomic_DNA"/>
</dbReference>
<dbReference type="SMART" id="SM00477">
    <property type="entry name" value="NUC"/>
    <property type="match status" value="1"/>
</dbReference>
<dbReference type="Gene3D" id="3.40.570.10">
    <property type="entry name" value="Extracellular Endonuclease, subunit A"/>
    <property type="match status" value="1"/>
</dbReference>
<evidence type="ECO:0000256" key="6">
    <source>
        <dbReference type="ARBA" id="ARBA00022801"/>
    </source>
</evidence>
<evidence type="ECO:0000256" key="8">
    <source>
        <dbReference type="RuleBase" id="RU366055"/>
    </source>
</evidence>
<dbReference type="InterPro" id="IPR018524">
    <property type="entry name" value="DNA/RNA_endonuclease_AS"/>
</dbReference>
<comment type="cofactor">
    <cofactor evidence="1 8">
        <name>Mg(2+)</name>
        <dbReference type="ChEBI" id="CHEBI:18420"/>
    </cofactor>
</comment>
<dbReference type="RefSeq" id="WP_061504948.1">
    <property type="nucleotide sequence ID" value="NZ_BAPF01000057.1"/>
</dbReference>
<dbReference type="GeneID" id="29556114"/>
<proteinExistence type="inferred from homology"/>
<dbReference type="GO" id="GO:0004519">
    <property type="term" value="F:endonuclease activity"/>
    <property type="evidence" value="ECO:0007669"/>
    <property type="project" value="UniProtKB-KW"/>
</dbReference>
<keyword evidence="4 8" id="KW-0479">Metal-binding</keyword>
<evidence type="ECO:0000256" key="2">
    <source>
        <dbReference type="ARBA" id="ARBA00010052"/>
    </source>
</evidence>
<comment type="caution">
    <text evidence="13">The sequence shown here is derived from an EMBL/GenBank/DDBJ whole genome shotgun (WGS) entry which is preliminary data.</text>
</comment>
<dbReference type="InterPro" id="IPR001604">
    <property type="entry name" value="Endo_G_ENPP1-like_dom"/>
</dbReference>
<dbReference type="PROSITE" id="PS01070">
    <property type="entry name" value="NUCLEASE_NON_SPEC"/>
    <property type="match status" value="1"/>
</dbReference>
<keyword evidence="10" id="KW-0732">Signal</keyword>
<keyword evidence="5 8" id="KW-0255">Endonuclease</keyword>
<keyword evidence="14" id="KW-1185">Reference proteome</keyword>
<evidence type="ECO:0000259" key="12">
    <source>
        <dbReference type="SMART" id="SM00892"/>
    </source>
</evidence>
<dbReference type="SUPFAM" id="SSF54060">
    <property type="entry name" value="His-Me finger endonucleases"/>
    <property type="match status" value="1"/>
</dbReference>
<keyword evidence="7" id="KW-0460">Magnesium</keyword>
<evidence type="ECO:0000256" key="7">
    <source>
        <dbReference type="ARBA" id="ARBA00022842"/>
    </source>
</evidence>
<dbReference type="PROSITE" id="PS51257">
    <property type="entry name" value="PROKAR_LIPOPROTEIN"/>
    <property type="match status" value="1"/>
</dbReference>
<dbReference type="SMART" id="SM00892">
    <property type="entry name" value="Endonuclease_NS"/>
    <property type="match status" value="1"/>
</dbReference>
<dbReference type="InterPro" id="IPR044929">
    <property type="entry name" value="DNA/RNA_non-sp_Endonuclease_sf"/>
</dbReference>
<dbReference type="InterPro" id="IPR020821">
    <property type="entry name" value="ENPP1-3/EXOG-like_nuc-like"/>
</dbReference>
<feature type="domain" description="DNA/RNA non-specific endonuclease/pyrophosphatase/phosphodiesterase" evidence="12">
    <location>
        <begin position="58"/>
        <end position="245"/>
    </location>
</feature>
<name>A0ABQ0Q0F4_9PROT</name>
<keyword evidence="6 8" id="KW-0378">Hydrolase</keyword>
<sequence length="361" mass="39573">MKKASFALLYGTAIAACYLLSPETGLADDFAACPDHFQGGSAPQITRDAMSRDTFPLCYQGFAVLYSGVSYTPLWSAEHLTEEHVDAASAIRRVNAFHPESNIPDEFRSELSDYTRTGYDRGHMTPSGDEWTREAQQETYTLANMIPQNPDNNRNLWEGIEASIRELAEDDGELYVVTGPVFTKKLHAGRLLVPTMIFKAVYDPSQHKAAAYLVANGPGRAWTQVPIPYLVTLSGVNPFPTLPDEETNNELPLPWPKPHGDRHGIQPGQVSPDNGGIPGETSGKKEEDLQSADLKGSGRSPASTIASGETEAKYGAILLMADIMKKEAKKEFLRLGKSALDYVQKHYQSGASIFHNPTSKE</sequence>
<evidence type="ECO:0000256" key="3">
    <source>
        <dbReference type="ARBA" id="ARBA00022722"/>
    </source>
</evidence>
<dbReference type="InterPro" id="IPR040255">
    <property type="entry name" value="Non-specific_endonuclease"/>
</dbReference>
<dbReference type="InterPro" id="IPR044925">
    <property type="entry name" value="His-Me_finger_sf"/>
</dbReference>